<sequence>MGIGDNSEVTARELNQASGRILDRVEAGEVITVTRDGRAVAILRPYGNQDPAVYAFRTDPMGADPYWQDPPAINMGADFGIDEQESLLREGFGS</sequence>
<gene>
    <name evidence="2" type="ORF">FCI23_21290</name>
</gene>
<dbReference type="EMBL" id="SUMC01000020">
    <property type="protein sequence ID" value="TKA09654.1"/>
    <property type="molecule type" value="Genomic_DNA"/>
</dbReference>
<dbReference type="OrthoDB" id="33091at2"/>
<keyword evidence="3" id="KW-1185">Reference proteome</keyword>
<protein>
    <submittedName>
        <fullName evidence="2">Type II toxin-antitoxin system prevent-host-death family antitoxin</fullName>
    </submittedName>
</protein>
<accession>A0A4U0SIT8</accession>
<dbReference type="Gene3D" id="3.40.1620.10">
    <property type="entry name" value="YefM-like domain"/>
    <property type="match status" value="1"/>
</dbReference>
<dbReference type="AlphaFoldDB" id="A0A4U0SIT8"/>
<proteinExistence type="inferred from homology"/>
<dbReference type="Proteomes" id="UP000305778">
    <property type="component" value="Unassembled WGS sequence"/>
</dbReference>
<dbReference type="NCBIfam" id="TIGR01552">
    <property type="entry name" value="phd_fam"/>
    <property type="match status" value="1"/>
</dbReference>
<comment type="similarity">
    <text evidence="1">Belongs to the phD/YefM antitoxin family.</text>
</comment>
<evidence type="ECO:0000256" key="1">
    <source>
        <dbReference type="ARBA" id="ARBA00009981"/>
    </source>
</evidence>
<reference evidence="2 3" key="1">
    <citation type="submission" date="2019-04" db="EMBL/GenBank/DDBJ databases">
        <title>Streptomyces oryziradicis sp. nov., a novel actinomycete isolated from rhizosphere soil of rice (Oryza sativa L.).</title>
        <authorList>
            <person name="Li C."/>
        </authorList>
    </citation>
    <scope>NUCLEOTIDE SEQUENCE [LARGE SCALE GENOMIC DNA]</scope>
    <source>
        <strain evidence="2 3">NEAU-C40</strain>
    </source>
</reference>
<name>A0A4U0SIT8_9ACTN</name>
<dbReference type="InterPro" id="IPR036165">
    <property type="entry name" value="YefM-like_sf"/>
</dbReference>
<evidence type="ECO:0000313" key="3">
    <source>
        <dbReference type="Proteomes" id="UP000305778"/>
    </source>
</evidence>
<evidence type="ECO:0000313" key="2">
    <source>
        <dbReference type="EMBL" id="TKA09654.1"/>
    </source>
</evidence>
<dbReference type="SUPFAM" id="SSF143120">
    <property type="entry name" value="YefM-like"/>
    <property type="match status" value="1"/>
</dbReference>
<dbReference type="RefSeq" id="WP_136725528.1">
    <property type="nucleotide sequence ID" value="NZ_SUMC01000020.1"/>
</dbReference>
<organism evidence="2 3">
    <name type="scientific">Actinacidiphila oryziradicis</name>
    <dbReference type="NCBI Taxonomy" id="2571141"/>
    <lineage>
        <taxon>Bacteria</taxon>
        <taxon>Bacillati</taxon>
        <taxon>Actinomycetota</taxon>
        <taxon>Actinomycetes</taxon>
        <taxon>Kitasatosporales</taxon>
        <taxon>Streptomycetaceae</taxon>
        <taxon>Actinacidiphila</taxon>
    </lineage>
</organism>
<comment type="caution">
    <text evidence="2">The sequence shown here is derived from an EMBL/GenBank/DDBJ whole genome shotgun (WGS) entry which is preliminary data.</text>
</comment>